<dbReference type="PANTHER" id="PTHR46082">
    <property type="entry name" value="ATP/GTP-BINDING PROTEIN-RELATED"/>
    <property type="match status" value="1"/>
</dbReference>
<evidence type="ECO:0000256" key="1">
    <source>
        <dbReference type="ARBA" id="ARBA00007920"/>
    </source>
</evidence>
<dbReference type="Pfam" id="PF13374">
    <property type="entry name" value="TPR_10"/>
    <property type="match status" value="4"/>
</dbReference>
<accession>A0A1L7XWH6</accession>
<dbReference type="InterPro" id="IPR029058">
    <property type="entry name" value="AB_hydrolase_fold"/>
</dbReference>
<dbReference type="Gene3D" id="3.40.50.1820">
    <property type="entry name" value="alpha/beta hydrolase"/>
    <property type="match status" value="1"/>
</dbReference>
<dbReference type="OrthoDB" id="5086500at2759"/>
<dbReference type="SUPFAM" id="SSF52540">
    <property type="entry name" value="P-loop containing nucleoside triphosphate hydrolases"/>
    <property type="match status" value="1"/>
</dbReference>
<dbReference type="Pfam" id="PF13424">
    <property type="entry name" value="TPR_12"/>
    <property type="match status" value="3"/>
</dbReference>
<dbReference type="AlphaFoldDB" id="A0A1L7XWH6"/>
<dbReference type="Proteomes" id="UP000184330">
    <property type="component" value="Unassembled WGS sequence"/>
</dbReference>
<evidence type="ECO:0000313" key="3">
    <source>
        <dbReference type="EMBL" id="CZR69357.1"/>
    </source>
</evidence>
<proteinExistence type="inferred from homology"/>
<name>A0A1L7XWH6_9HELO</name>
<organism evidence="3 4">
    <name type="scientific">Phialocephala subalpina</name>
    <dbReference type="NCBI Taxonomy" id="576137"/>
    <lineage>
        <taxon>Eukaryota</taxon>
        <taxon>Fungi</taxon>
        <taxon>Dikarya</taxon>
        <taxon>Ascomycota</taxon>
        <taxon>Pezizomycotina</taxon>
        <taxon>Leotiomycetes</taxon>
        <taxon>Helotiales</taxon>
        <taxon>Mollisiaceae</taxon>
        <taxon>Phialocephala</taxon>
        <taxon>Phialocephala fortinii species complex</taxon>
    </lineage>
</organism>
<keyword evidence="4" id="KW-1185">Reference proteome</keyword>
<dbReference type="InterPro" id="IPR011990">
    <property type="entry name" value="TPR-like_helical_dom_sf"/>
</dbReference>
<dbReference type="SUPFAM" id="SSF48452">
    <property type="entry name" value="TPR-like"/>
    <property type="match status" value="1"/>
</dbReference>
<evidence type="ECO:0000259" key="2">
    <source>
        <dbReference type="Pfam" id="PF05057"/>
    </source>
</evidence>
<evidence type="ECO:0000313" key="4">
    <source>
        <dbReference type="Proteomes" id="UP000184330"/>
    </source>
</evidence>
<sequence length="1167" mass="131215">MVLTVLYPPVGVDAALAPTVDIVIIHGLNGDATESWTNPETKAFWPKDFLPCDIPEARVLTFGYNADAAFGNTTADIVDHAKDLLGSLVDKREEEDEKLRPIIFIAHSLGGIVVKQALFLARIESQYSPICEHTVGIIFFGTPHRGSDKAAYGKILANVASTVIHKPSSKLLSALQSNSDTLARLTSDFRHQLPQYQIISFYETKPLGIFKKEIVEKQSALLDVSGEDQIPVDANHRDMCKFSGRDDGDYEKLFKRIRRILKAKSDMKQSVSHFCNEHYIVPHNVSAVFTGRNDVCKQLQKSCLSPRASKMQRRFVLYGLGGSGKTQVSLKFAQDNQESFWGIFWIDCSTNQTIKQGFSKIAQRCKIEDELQSIRTWLSNISDQWLLIFDNADDPLIDISRYFPVGSRGTILITTRNPDCKAHQTVGSYEFAGMGVEDAADLLLKTIGMDDLETSRGTARNIVTTLGSLALAIVQAGAAIRQKFCRTEEYCDIYQLHRRELLKRAPIQASSDYKFTVYTTWKISVDMIQEMNTDVANHALDLLRLFSFMHFDGISEEIFRQAWENAKSEPSSDWTASNRVGWLHKDASSEWNPFLIRDPAILLHSFSLIKIDGSNNNISMHPLVHTWARDSLNEAEERKWLVTTASILAASVSWGNGIFDYRFRRSLVSHVVTCLKSFSIEILFAVGSGEEERLAVARKFSKVFVENGQWQEALKLDEKVLEARKRTLGEEHPNTLISMSNLASSYSNLGRPQDAIQLEEKVVEASKRTLGEEHLSTLLSMSNLASSYSDLGRQQEAVELKEKVLEAKKRRLGEEHFDTLLSMSNLACSYSALGRQQEAVELEEKVLEAKKRTLGEEHLDTLISMGNLACSYSDLGRLQDAIELKERVLEAMKRTLGEEHFDTLISMGNLARSYSDLGRLQDAIQLEEKVLEAKKRTLSEEHPSTLLSMGNLARSYSDLGRLQDAIQLEEKVLEAKKRTLGEEHPSTLLSMGNLASSYSDLSRPQDAVTLEEKVLEAKKRTLGEEHPDTLISMGNLASSYSDLGRPQDAVTLEEKVLEARKRTLSEEHPDTLISMGNLASSYSDLGRPQDAIKLEEKVLEARKRTLGEEHPHTLLSINNLEVYLTNLSKQTHLQNFALPPALHPEQQVEGKTRSHWSLRSWIKRSHR</sequence>
<dbReference type="SMART" id="SM00028">
    <property type="entry name" value="TPR"/>
    <property type="match status" value="9"/>
</dbReference>
<gene>
    <name evidence="3" type="ORF">PAC_19257</name>
</gene>
<dbReference type="InterPro" id="IPR027417">
    <property type="entry name" value="P-loop_NTPase"/>
</dbReference>
<dbReference type="SUPFAM" id="SSF53474">
    <property type="entry name" value="alpha/beta-Hydrolases"/>
    <property type="match status" value="1"/>
</dbReference>
<dbReference type="InterPro" id="IPR007751">
    <property type="entry name" value="DUF676_lipase-like"/>
</dbReference>
<dbReference type="EMBL" id="FJOG01000069">
    <property type="protein sequence ID" value="CZR69357.1"/>
    <property type="molecule type" value="Genomic_DNA"/>
</dbReference>
<dbReference type="STRING" id="576137.A0A1L7XWH6"/>
<dbReference type="Pfam" id="PF05057">
    <property type="entry name" value="DUF676"/>
    <property type="match status" value="1"/>
</dbReference>
<dbReference type="PANTHER" id="PTHR46082:SF6">
    <property type="entry name" value="AAA+ ATPASE DOMAIN-CONTAINING PROTEIN-RELATED"/>
    <property type="match status" value="1"/>
</dbReference>
<dbReference type="InterPro" id="IPR019734">
    <property type="entry name" value="TPR_rpt"/>
</dbReference>
<dbReference type="Gene3D" id="3.40.50.300">
    <property type="entry name" value="P-loop containing nucleotide triphosphate hydrolases"/>
    <property type="match status" value="1"/>
</dbReference>
<dbReference type="GO" id="GO:0043531">
    <property type="term" value="F:ADP binding"/>
    <property type="evidence" value="ECO:0007669"/>
    <property type="project" value="InterPro"/>
</dbReference>
<dbReference type="Gene3D" id="1.25.40.10">
    <property type="entry name" value="Tetratricopeptide repeat domain"/>
    <property type="match status" value="3"/>
</dbReference>
<comment type="similarity">
    <text evidence="1">Belongs to the putative lipase ROG1 family.</text>
</comment>
<reference evidence="3 4" key="1">
    <citation type="submission" date="2016-03" db="EMBL/GenBank/DDBJ databases">
        <authorList>
            <person name="Ploux O."/>
        </authorList>
    </citation>
    <scope>NUCLEOTIDE SEQUENCE [LARGE SCALE GENOMIC DNA]</scope>
    <source>
        <strain evidence="3 4">UAMH 11012</strain>
    </source>
</reference>
<dbReference type="InterPro" id="IPR053137">
    <property type="entry name" value="NLR-like"/>
</dbReference>
<feature type="domain" description="DUF676" evidence="2">
    <location>
        <begin position="22"/>
        <end position="149"/>
    </location>
</feature>
<protein>
    <recommendedName>
        <fullName evidence="2">DUF676 domain-containing protein</fullName>
    </recommendedName>
</protein>